<keyword evidence="3" id="KW-1185">Reference proteome</keyword>
<feature type="region of interest" description="Disordered" evidence="1">
    <location>
        <begin position="554"/>
        <end position="584"/>
    </location>
</feature>
<organism evidence="2 3">
    <name type="scientific">Faecalibacterium tardum</name>
    <dbReference type="NCBI Taxonomy" id="3133156"/>
    <lineage>
        <taxon>Bacteria</taxon>
        <taxon>Bacillati</taxon>
        <taxon>Bacillota</taxon>
        <taxon>Clostridia</taxon>
        <taxon>Eubacteriales</taxon>
        <taxon>Oscillospiraceae</taxon>
        <taxon>Faecalibacterium</taxon>
    </lineage>
</organism>
<dbReference type="EMBL" id="JBBMEO010000002">
    <property type="protein sequence ID" value="MEQ2360989.1"/>
    <property type="molecule type" value="Genomic_DNA"/>
</dbReference>
<proteinExistence type="predicted"/>
<dbReference type="InterPro" id="IPR032427">
    <property type="entry name" value="P22_portal"/>
</dbReference>
<reference evidence="2 3" key="1">
    <citation type="submission" date="2024-03" db="EMBL/GenBank/DDBJ databases">
        <title>Human intestinal bacterial collection.</title>
        <authorList>
            <person name="Pauvert C."/>
            <person name="Hitch T.C.A."/>
            <person name="Clavel T."/>
        </authorList>
    </citation>
    <scope>NUCLEOTIDE SEQUENCE [LARGE SCALE GENOMIC DNA]</scope>
    <source>
        <strain evidence="2 3">CLA-AA-H175</strain>
    </source>
</reference>
<accession>A0ABV1AVS2</accession>
<evidence type="ECO:0000313" key="3">
    <source>
        <dbReference type="Proteomes" id="UP001457197"/>
    </source>
</evidence>
<evidence type="ECO:0000256" key="1">
    <source>
        <dbReference type="SAM" id="MobiDB-lite"/>
    </source>
</evidence>
<protein>
    <submittedName>
        <fullName evidence="2">Uncharacterized protein</fullName>
    </submittedName>
</protein>
<name>A0ABV1AVS2_9FIRM</name>
<feature type="region of interest" description="Disordered" evidence="1">
    <location>
        <begin position="628"/>
        <end position="677"/>
    </location>
</feature>
<feature type="compositionally biased region" description="Low complexity" evidence="1">
    <location>
        <begin position="1"/>
        <end position="15"/>
    </location>
</feature>
<dbReference type="RefSeq" id="WP_349151616.1">
    <property type="nucleotide sequence ID" value="NZ_JBBMEO010000002.1"/>
</dbReference>
<feature type="compositionally biased region" description="Basic and acidic residues" evidence="1">
    <location>
        <begin position="654"/>
        <end position="677"/>
    </location>
</feature>
<evidence type="ECO:0000313" key="2">
    <source>
        <dbReference type="EMBL" id="MEQ2360989.1"/>
    </source>
</evidence>
<dbReference type="Pfam" id="PF16510">
    <property type="entry name" value="P22_portal"/>
    <property type="match status" value="1"/>
</dbReference>
<comment type="caution">
    <text evidence="2">The sequence shown here is derived from an EMBL/GenBank/DDBJ whole genome shotgun (WGS) entry which is preliminary data.</text>
</comment>
<feature type="region of interest" description="Disordered" evidence="1">
    <location>
        <begin position="1"/>
        <end position="43"/>
    </location>
</feature>
<feature type="compositionally biased region" description="Basic and acidic residues" evidence="1">
    <location>
        <begin position="570"/>
        <end position="580"/>
    </location>
</feature>
<sequence length="1045" mass="111839">MAMAAQAAGAQQAPADTRPAEANPGGMSEGDRMVSTARPGTGRDDAMQSLLQGDAGGSVPAGVAAETVIGPEEVAKAGEILQRYKTGKAALDKRIIENELWFRLGHWKNYQNKMMEGKPQPSSGWLFNSIANKHADAMDNYPEPNVLPRAADDEETARTLSKVIPAVLEQCNYEQVYSDTWWRKLKTGTGVKGIFWDPVLWGGLGDISIQSVNLLMLYWAPGVEDIQQSPHLFSLSLEDNEQLVGRFPQMEGHTGEGLDVGQYIHDDGIDTTDKSVVVDWYYKKAQPGGQTVLHYCKYCNGVVLYASENDPQLAQRGFYDHGKYPFVFDPLFMEEDSPAGFGYIDVMKDTQTAIDEMNHAMDENVKLAAKQRFVLSDTAGVNEKELADFSKDIVHVVGRLNSDSFMPLQTNVLSGNCMNYRDARVSELKEVSGNRDVSQGGTTSGLTAASAIAALQEAGSKLSRDMLKSAYRAFAKECYLIIELMRQFYDEQRVYRITGESGGVEYATFSAQQLRGVPGGVVGGVQLGDHEPVFDIVDGKMNLQYFAATEATAASGRNREPRLGPWPAGHECRPRHEVDAGSHNPFGGMDLQLFADGSAAAGEGGAEAAPAVQEPALRPAQERLARRSGALRGKASPAEQPPQLSGQPEMQPQEGEKPTEEKPQEQKTEKTPEEKRKAFGALVRDGGEYSDIFNEVMQQAIIKAGEAVHADPKAAALRQALSEAYGIDGEDVDGLIEAVKNGKVKDEAYYEELAQQRGVSVKTAQQADKAAARAEGYAPKDGTVLSVNGKGGAVRLNAADVGAMAADRGDLVQQVVLEGRTLTVVFTDGTQQAYTTQDTTELTAMTGVLRTANGGTGLDRAITAADVGAVEKGSGDYLKGNRGNYRLRIEQRGEWKGLTVCAHWHTPGASAATLVENGVLTVPAAVTAVPGVGCITFEGTDGSCTVTSADVRCKVCANSGTAEGAMPAPATPAWEALVGMLGTGGITTAEKRAVLTVLRTLAAGNDAAAAACDRLEALWGADDPDNRNTDRLSLAVLGRMILGRS</sequence>
<dbReference type="Proteomes" id="UP001457197">
    <property type="component" value="Unassembled WGS sequence"/>
</dbReference>
<gene>
    <name evidence="2" type="ORF">WMO44_02365</name>
</gene>